<dbReference type="CDD" id="cd09629">
    <property type="entry name" value="DOMON_CIL1_like"/>
    <property type="match status" value="1"/>
</dbReference>
<dbReference type="SMART" id="SM00665">
    <property type="entry name" value="B561"/>
    <property type="match status" value="1"/>
</dbReference>
<dbReference type="Gene3D" id="1.20.120.1770">
    <property type="match status" value="1"/>
</dbReference>
<dbReference type="InterPro" id="IPR017214">
    <property type="entry name" value="UCP037471"/>
</dbReference>
<comment type="cofactor">
    <cofactor evidence="1">
        <name>heme b</name>
        <dbReference type="ChEBI" id="CHEBI:60344"/>
    </cofactor>
</comment>
<dbReference type="AlphaFoldDB" id="A0A4U5NQ58"/>
<comment type="function">
    <text evidence="11">May act as a catecholamine-responsive trans-membrane electron transporter.</text>
</comment>
<dbReference type="PANTHER" id="PTHR23130:SF167">
    <property type="entry name" value="CYTOCHROME B561 AND DOMON DOMAIN-CONTAINING PROTEIN"/>
    <property type="match status" value="1"/>
</dbReference>
<feature type="binding site" description="axial binding residue" evidence="12">
    <location>
        <position position="275"/>
    </location>
    <ligand>
        <name>heme b</name>
        <dbReference type="ChEBI" id="CHEBI:60344"/>
        <label>1</label>
    </ligand>
    <ligandPart>
        <name>Fe</name>
        <dbReference type="ChEBI" id="CHEBI:18248"/>
    </ligandPart>
</feature>
<dbReference type="Pfam" id="PF04526">
    <property type="entry name" value="DUF568"/>
    <property type="match status" value="1"/>
</dbReference>
<feature type="binding site" description="axial binding residue" evidence="12">
    <location>
        <position position="170"/>
    </location>
    <ligand>
        <name>heme b</name>
        <dbReference type="ChEBI" id="CHEBI:60344"/>
        <label>1</label>
    </ligand>
    <ligandPart>
        <name>Fe</name>
        <dbReference type="ChEBI" id="CHEBI:18248"/>
    </ligandPart>
</feature>
<feature type="binding site" description="axial binding residue" evidence="12">
    <location>
        <position position="239"/>
    </location>
    <ligand>
        <name>heme b</name>
        <dbReference type="ChEBI" id="CHEBI:60344"/>
        <label>1</label>
    </ligand>
    <ligandPart>
        <name>Fe</name>
        <dbReference type="ChEBI" id="CHEBI:18248"/>
    </ligandPart>
</feature>
<evidence type="ECO:0000256" key="7">
    <source>
        <dbReference type="ARBA" id="ARBA00022729"/>
    </source>
</evidence>
<dbReference type="STRING" id="43335.A0A4U5NQ58"/>
<evidence type="ECO:0000256" key="12">
    <source>
        <dbReference type="PIRSR" id="PIRSR037471-1"/>
    </source>
</evidence>
<comment type="caution">
    <text evidence="17">The sequence shown here is derived from an EMBL/GenBank/DDBJ whole genome shotgun (WGS) entry which is preliminary data.</text>
</comment>
<sequence length="362" mass="39782">MAGMVELVLSLSVLMSMIFSSTAQSCKSYALSSNKTFRACNDLPYLNSYLHWNYDSSSNKLQIAYRHTGITSSRWVAWAINPTSTGMAGSQALVAYQQTDGTMRAYTSPISSYQTSLQEGKLSFDVSDLSATLANNEIIIFATIGLSNTSTTVNHVWQDGAVSGNATQIHGVLNAVSWGILMPIGALIARYLKAFKSADPAWFYLHVGCQSIAYIVGVAGWGTGLKLGSESTSIQYDAHRTIGIILFCLGTLQVFALLLRPKPDHKYRFYWNIYHHLVGYSVIILSIINIFKGFSILNPDKKWKNAYIGVIAALAFNAVWLEGYTWYLVVKRKRSEIAGKMPHGMNGSNGVNGFGARQHQGV</sequence>
<keyword evidence="6 12" id="KW-0479">Metal-binding</keyword>
<gene>
    <name evidence="17" type="ORF">D5086_0000254150</name>
</gene>
<evidence type="ECO:0000256" key="3">
    <source>
        <dbReference type="ARBA" id="ARBA00022448"/>
    </source>
</evidence>
<feature type="transmembrane region" description="Helical" evidence="13">
    <location>
        <begin position="241"/>
        <end position="259"/>
    </location>
</feature>
<evidence type="ECO:0000256" key="9">
    <source>
        <dbReference type="ARBA" id="ARBA00022989"/>
    </source>
</evidence>
<dbReference type="GO" id="GO:0016020">
    <property type="term" value="C:membrane"/>
    <property type="evidence" value="ECO:0007669"/>
    <property type="project" value="UniProtKB-SubCell"/>
</dbReference>
<dbReference type="FunFam" id="1.20.120.1770:FF:000007">
    <property type="entry name" value="Cytochrome b561 and DOMON domain-containing protein"/>
    <property type="match status" value="1"/>
</dbReference>
<evidence type="ECO:0000256" key="10">
    <source>
        <dbReference type="ARBA" id="ARBA00023136"/>
    </source>
</evidence>
<dbReference type="InterPro" id="IPR005018">
    <property type="entry name" value="DOMON_domain"/>
</dbReference>
<feature type="transmembrane region" description="Helical" evidence="13">
    <location>
        <begin position="306"/>
        <end position="330"/>
    </location>
</feature>
<feature type="transmembrane region" description="Helical" evidence="13">
    <location>
        <begin position="271"/>
        <end position="294"/>
    </location>
</feature>
<evidence type="ECO:0000256" key="13">
    <source>
        <dbReference type="SAM" id="Phobius"/>
    </source>
</evidence>
<proteinExistence type="predicted"/>
<dbReference type="PANTHER" id="PTHR23130">
    <property type="entry name" value="CYTOCHROME B561 AND DOMON DOMAIN-CONTAINING PROTEIN"/>
    <property type="match status" value="1"/>
</dbReference>
<organism evidence="17">
    <name type="scientific">Populus alba</name>
    <name type="common">White poplar</name>
    <dbReference type="NCBI Taxonomy" id="43335"/>
    <lineage>
        <taxon>Eukaryota</taxon>
        <taxon>Viridiplantae</taxon>
        <taxon>Streptophyta</taxon>
        <taxon>Embryophyta</taxon>
        <taxon>Tracheophyta</taxon>
        <taxon>Spermatophyta</taxon>
        <taxon>Magnoliopsida</taxon>
        <taxon>eudicotyledons</taxon>
        <taxon>Gunneridae</taxon>
        <taxon>Pentapetalae</taxon>
        <taxon>rosids</taxon>
        <taxon>fabids</taxon>
        <taxon>Malpighiales</taxon>
        <taxon>Salicaceae</taxon>
        <taxon>Saliceae</taxon>
        <taxon>Populus</taxon>
    </lineage>
</organism>
<feature type="transmembrane region" description="Helical" evidence="13">
    <location>
        <begin position="201"/>
        <end position="221"/>
    </location>
</feature>
<dbReference type="InterPro" id="IPR006593">
    <property type="entry name" value="Cyt_b561/ferric_Rdtase_TM"/>
</dbReference>
<keyword evidence="10 13" id="KW-0472">Membrane</keyword>
<keyword evidence="12" id="KW-0408">Iron</keyword>
<evidence type="ECO:0000313" key="17">
    <source>
        <dbReference type="EMBL" id="TKR84801.1"/>
    </source>
</evidence>
<evidence type="ECO:0000256" key="4">
    <source>
        <dbReference type="ARBA" id="ARBA00022617"/>
    </source>
</evidence>
<evidence type="ECO:0008006" key="18">
    <source>
        <dbReference type="Google" id="ProtNLM"/>
    </source>
</evidence>
<keyword evidence="4" id="KW-0349">Heme</keyword>
<dbReference type="PROSITE" id="PS50939">
    <property type="entry name" value="CYTOCHROME_B561"/>
    <property type="match status" value="1"/>
</dbReference>
<keyword evidence="5 13" id="KW-0812">Transmembrane</keyword>
<evidence type="ECO:0000256" key="6">
    <source>
        <dbReference type="ARBA" id="ARBA00022723"/>
    </source>
</evidence>
<feature type="domain" description="DOMON" evidence="15">
    <location>
        <begin position="46"/>
        <end position="160"/>
    </location>
</feature>
<keyword evidence="8" id="KW-0249">Electron transport</keyword>
<keyword evidence="3" id="KW-0813">Transport</keyword>
<evidence type="ECO:0000259" key="15">
    <source>
        <dbReference type="PROSITE" id="PS50836"/>
    </source>
</evidence>
<keyword evidence="7 14" id="KW-0732">Signal</keyword>
<evidence type="ECO:0000256" key="14">
    <source>
        <dbReference type="SAM" id="SignalP"/>
    </source>
</evidence>
<evidence type="ECO:0000256" key="8">
    <source>
        <dbReference type="ARBA" id="ARBA00022982"/>
    </source>
</evidence>
<protein>
    <recommendedName>
        <fullName evidence="18">Cytochrome b561 and DOMON domain-containing protein</fullName>
    </recommendedName>
</protein>
<feature type="transmembrane region" description="Helical" evidence="13">
    <location>
        <begin position="171"/>
        <end position="189"/>
    </location>
</feature>
<dbReference type="PIRSF" id="PIRSF037471">
    <property type="entry name" value="UCP037471"/>
    <property type="match status" value="1"/>
</dbReference>
<evidence type="ECO:0000256" key="1">
    <source>
        <dbReference type="ARBA" id="ARBA00001970"/>
    </source>
</evidence>
<dbReference type="PROSITE" id="PS50836">
    <property type="entry name" value="DOMON"/>
    <property type="match status" value="1"/>
</dbReference>
<evidence type="ECO:0000256" key="11">
    <source>
        <dbReference type="ARBA" id="ARBA00053871"/>
    </source>
</evidence>
<feature type="signal peptide" evidence="14">
    <location>
        <begin position="1"/>
        <end position="23"/>
    </location>
</feature>
<keyword evidence="9 13" id="KW-1133">Transmembrane helix</keyword>
<name>A0A4U5NQ58_POPAL</name>
<evidence type="ECO:0000256" key="2">
    <source>
        <dbReference type="ARBA" id="ARBA00004141"/>
    </source>
</evidence>
<dbReference type="InterPro" id="IPR045265">
    <property type="entry name" value="AIR12_DOMON"/>
</dbReference>
<dbReference type="GO" id="GO:0046872">
    <property type="term" value="F:metal ion binding"/>
    <property type="evidence" value="ECO:0007669"/>
    <property type="project" value="UniProtKB-KW"/>
</dbReference>
<feature type="chain" id="PRO_5020236739" description="Cytochrome b561 and DOMON domain-containing protein" evidence="14">
    <location>
        <begin position="24"/>
        <end position="362"/>
    </location>
</feature>
<evidence type="ECO:0000256" key="5">
    <source>
        <dbReference type="ARBA" id="ARBA00022692"/>
    </source>
</evidence>
<comment type="subcellular location">
    <subcellularLocation>
        <location evidence="2">Membrane</location>
        <topology evidence="2">Multi-pass membrane protein</topology>
    </subcellularLocation>
</comment>
<dbReference type="CDD" id="cd08760">
    <property type="entry name" value="Cyt_b561_FRRS1_like"/>
    <property type="match status" value="1"/>
</dbReference>
<dbReference type="EMBL" id="RCHU01000983">
    <property type="protein sequence ID" value="TKR84801.1"/>
    <property type="molecule type" value="Genomic_DNA"/>
</dbReference>
<accession>A0A4U5NQ58</accession>
<feature type="domain" description="Cytochrome b561" evidence="16">
    <location>
        <begin position="130"/>
        <end position="330"/>
    </location>
</feature>
<feature type="binding site" description="axial binding residue" evidence="12">
    <location>
        <position position="206"/>
    </location>
    <ligand>
        <name>heme b</name>
        <dbReference type="ChEBI" id="CHEBI:60344"/>
        <label>1</label>
    </ligand>
    <ligandPart>
        <name>Fe</name>
        <dbReference type="ChEBI" id="CHEBI:18248"/>
    </ligandPart>
</feature>
<evidence type="ECO:0000259" key="16">
    <source>
        <dbReference type="PROSITE" id="PS50939"/>
    </source>
</evidence>
<reference evidence="17" key="1">
    <citation type="submission" date="2018-10" db="EMBL/GenBank/DDBJ databases">
        <title>Population genomic analysis revealed the cold adaptation of white poplar.</title>
        <authorList>
            <person name="Liu Y.-J."/>
        </authorList>
    </citation>
    <scope>NUCLEOTIDE SEQUENCE [LARGE SCALE GENOMIC DNA]</scope>
    <source>
        <strain evidence="17">PAL-ZL1</strain>
    </source>
</reference>